<protein>
    <submittedName>
        <fullName evidence="8">Nitrite reductase</fullName>
    </submittedName>
</protein>
<keyword evidence="1" id="KW-0001">2Fe-2S</keyword>
<dbReference type="CDD" id="cd03530">
    <property type="entry name" value="Rieske_NirD_small_Bacillus"/>
    <property type="match status" value="1"/>
</dbReference>
<organism evidence="8 9">
    <name type="scientific">Paenibacillus rhizosphaerae</name>
    <dbReference type="NCBI Taxonomy" id="297318"/>
    <lineage>
        <taxon>Bacteria</taxon>
        <taxon>Bacillati</taxon>
        <taxon>Bacillota</taxon>
        <taxon>Bacilli</taxon>
        <taxon>Bacillales</taxon>
        <taxon>Paenibacillaceae</taxon>
        <taxon>Paenibacillus</taxon>
    </lineage>
</organism>
<comment type="caution">
    <text evidence="8">The sequence shown here is derived from an EMBL/GenBank/DDBJ whole genome shotgun (WGS) entry which is preliminary data.</text>
</comment>
<reference evidence="8 9" key="1">
    <citation type="submission" date="2016-11" db="EMBL/GenBank/DDBJ databases">
        <title>Paenibacillus species isolates.</title>
        <authorList>
            <person name="Beno S.M."/>
        </authorList>
    </citation>
    <scope>NUCLEOTIDE SEQUENCE [LARGE SCALE GENOMIC DNA]</scope>
    <source>
        <strain evidence="8 9">FSL R5-0378</strain>
    </source>
</reference>
<keyword evidence="3" id="KW-0560">Oxidoreductase</keyword>
<dbReference type="InterPro" id="IPR036922">
    <property type="entry name" value="Rieske_2Fe-2S_sf"/>
</dbReference>
<dbReference type="GO" id="GO:0046872">
    <property type="term" value="F:metal ion binding"/>
    <property type="evidence" value="ECO:0007669"/>
    <property type="project" value="UniProtKB-KW"/>
</dbReference>
<dbReference type="InterPro" id="IPR012748">
    <property type="entry name" value="Rieske-like_NirD"/>
</dbReference>
<dbReference type="GO" id="GO:0016705">
    <property type="term" value="F:oxidoreductase activity, acting on paired donors, with incorporation or reduction of molecular oxygen"/>
    <property type="evidence" value="ECO:0007669"/>
    <property type="project" value="UniProtKB-ARBA"/>
</dbReference>
<dbReference type="PANTHER" id="PTHR21496:SF23">
    <property type="entry name" value="3-PHENYLPROPIONATE_CINNAMIC ACID DIOXYGENASE FERREDOXIN SUBUNIT"/>
    <property type="match status" value="1"/>
</dbReference>
<accession>A0A1R1F0V1</accession>
<dbReference type="NCBIfam" id="TIGR02378">
    <property type="entry name" value="nirD_assim_sml"/>
    <property type="match status" value="1"/>
</dbReference>
<keyword evidence="5" id="KW-0411">Iron-sulfur</keyword>
<dbReference type="PROSITE" id="PS51296">
    <property type="entry name" value="RIESKE"/>
    <property type="match status" value="1"/>
</dbReference>
<evidence type="ECO:0000256" key="6">
    <source>
        <dbReference type="ARBA" id="ARBA00023063"/>
    </source>
</evidence>
<evidence type="ECO:0000256" key="1">
    <source>
        <dbReference type="ARBA" id="ARBA00022714"/>
    </source>
</evidence>
<dbReference type="Gene3D" id="2.102.10.10">
    <property type="entry name" value="Rieske [2Fe-2S] iron-sulphur domain"/>
    <property type="match status" value="1"/>
</dbReference>
<dbReference type="STRING" id="297318.BK138_03205"/>
<dbReference type="AlphaFoldDB" id="A0A1R1F0V1"/>
<proteinExistence type="predicted"/>
<dbReference type="GO" id="GO:0004497">
    <property type="term" value="F:monooxygenase activity"/>
    <property type="evidence" value="ECO:0007669"/>
    <property type="project" value="UniProtKB-ARBA"/>
</dbReference>
<dbReference type="PANTHER" id="PTHR21496">
    <property type="entry name" value="FERREDOXIN-RELATED"/>
    <property type="match status" value="1"/>
</dbReference>
<dbReference type="SUPFAM" id="SSF50022">
    <property type="entry name" value="ISP domain"/>
    <property type="match status" value="1"/>
</dbReference>
<dbReference type="InterPro" id="IPR017941">
    <property type="entry name" value="Rieske_2Fe-2S"/>
</dbReference>
<name>A0A1R1F0V1_9BACL</name>
<evidence type="ECO:0000256" key="3">
    <source>
        <dbReference type="ARBA" id="ARBA00023002"/>
    </source>
</evidence>
<evidence type="ECO:0000256" key="2">
    <source>
        <dbReference type="ARBA" id="ARBA00022723"/>
    </source>
</evidence>
<evidence type="ECO:0000313" key="9">
    <source>
        <dbReference type="Proteomes" id="UP000187172"/>
    </source>
</evidence>
<dbReference type="Pfam" id="PF00355">
    <property type="entry name" value="Rieske"/>
    <property type="match status" value="1"/>
</dbReference>
<dbReference type="GO" id="GO:0008942">
    <property type="term" value="F:nitrite reductase [NAD(P)H] activity"/>
    <property type="evidence" value="ECO:0007669"/>
    <property type="project" value="InterPro"/>
</dbReference>
<dbReference type="GO" id="GO:0042128">
    <property type="term" value="P:nitrate assimilation"/>
    <property type="evidence" value="ECO:0007669"/>
    <property type="project" value="UniProtKB-KW"/>
</dbReference>
<gene>
    <name evidence="8" type="ORF">BK138_03205</name>
</gene>
<keyword evidence="9" id="KW-1185">Reference proteome</keyword>
<evidence type="ECO:0000313" key="8">
    <source>
        <dbReference type="EMBL" id="OMF57622.1"/>
    </source>
</evidence>
<dbReference type="GO" id="GO:0051537">
    <property type="term" value="F:2 iron, 2 sulfur cluster binding"/>
    <property type="evidence" value="ECO:0007669"/>
    <property type="project" value="UniProtKB-KW"/>
</dbReference>
<dbReference type="Proteomes" id="UP000187172">
    <property type="component" value="Unassembled WGS sequence"/>
</dbReference>
<evidence type="ECO:0000256" key="5">
    <source>
        <dbReference type="ARBA" id="ARBA00023014"/>
    </source>
</evidence>
<keyword evidence="4" id="KW-0408">Iron</keyword>
<evidence type="ECO:0000259" key="7">
    <source>
        <dbReference type="PROSITE" id="PS51296"/>
    </source>
</evidence>
<keyword evidence="2" id="KW-0479">Metal-binding</keyword>
<feature type="domain" description="Rieske" evidence="7">
    <location>
        <begin position="8"/>
        <end position="103"/>
    </location>
</feature>
<dbReference type="EMBL" id="MRTP01000001">
    <property type="protein sequence ID" value="OMF57622.1"/>
    <property type="molecule type" value="Genomic_DNA"/>
</dbReference>
<keyword evidence="6" id="KW-0534">Nitrate assimilation</keyword>
<dbReference type="RefSeq" id="WP_076165646.1">
    <property type="nucleotide sequence ID" value="NZ_MRTP01000001.1"/>
</dbReference>
<dbReference type="FunFam" id="2.102.10.10:FF:000013">
    <property type="entry name" value="Nitrite reductase [NAD(P)H], small subunit"/>
    <property type="match status" value="1"/>
</dbReference>
<sequence length="116" mass="12999">MSVTREMMKVMKLEELKPQIGKEVRVGDESVALFRLSNGEVRAVSNRCPHKNGPLAEGIVSGEFVFCPLHDWKISLTTGEVQKPDDGCIQTYETAVIDGYVYIGGLKEHEKHHSDR</sequence>
<evidence type="ECO:0000256" key="4">
    <source>
        <dbReference type="ARBA" id="ARBA00023004"/>
    </source>
</evidence>